<dbReference type="InterPro" id="IPR043758">
    <property type="entry name" value="DUF5703"/>
</dbReference>
<name>A0ABN2BL71_9MICO</name>
<keyword evidence="2" id="KW-1185">Reference proteome</keyword>
<dbReference type="EMBL" id="BAAALY010000006">
    <property type="protein sequence ID" value="GAA1542250.1"/>
    <property type="molecule type" value="Genomic_DNA"/>
</dbReference>
<protein>
    <submittedName>
        <fullName evidence="1">Uncharacterized protein</fullName>
    </submittedName>
</protein>
<reference evidence="1 2" key="1">
    <citation type="journal article" date="2019" name="Int. J. Syst. Evol. Microbiol.">
        <title>The Global Catalogue of Microorganisms (GCM) 10K type strain sequencing project: providing services to taxonomists for standard genome sequencing and annotation.</title>
        <authorList>
            <consortium name="The Broad Institute Genomics Platform"/>
            <consortium name="The Broad Institute Genome Sequencing Center for Infectious Disease"/>
            <person name="Wu L."/>
            <person name="Ma J."/>
        </authorList>
    </citation>
    <scope>NUCLEOTIDE SEQUENCE [LARGE SCALE GENOMIC DNA]</scope>
    <source>
        <strain evidence="1 2">JCM 13319</strain>
    </source>
</reference>
<proteinExistence type="predicted"/>
<gene>
    <name evidence="1" type="ORF">GCM10009691_16110</name>
</gene>
<evidence type="ECO:0000313" key="1">
    <source>
        <dbReference type="EMBL" id="GAA1542250.1"/>
    </source>
</evidence>
<dbReference type="Pfam" id="PF18963">
    <property type="entry name" value="DUF5703"/>
    <property type="match status" value="1"/>
</dbReference>
<organism evidence="1 2">
    <name type="scientific">Brevibacterium picturae</name>
    <dbReference type="NCBI Taxonomy" id="260553"/>
    <lineage>
        <taxon>Bacteria</taxon>
        <taxon>Bacillati</taxon>
        <taxon>Actinomycetota</taxon>
        <taxon>Actinomycetes</taxon>
        <taxon>Micrococcales</taxon>
        <taxon>Brevibacteriaceae</taxon>
        <taxon>Brevibacterium</taxon>
    </lineage>
</organism>
<dbReference type="Proteomes" id="UP001501791">
    <property type="component" value="Unassembled WGS sequence"/>
</dbReference>
<sequence>MTGIPSTLAQIVYSGPMKRQRPTMTYEFRKVSFSKDVPRSVSLQELNDQAEYGKWELARTRITVGGTKTVWLRRKIMPLTLNS</sequence>
<comment type="caution">
    <text evidence="1">The sequence shown here is derived from an EMBL/GenBank/DDBJ whole genome shotgun (WGS) entry which is preliminary data.</text>
</comment>
<evidence type="ECO:0000313" key="2">
    <source>
        <dbReference type="Proteomes" id="UP001501791"/>
    </source>
</evidence>
<accession>A0ABN2BL71</accession>